<accession>B9D2I7</accession>
<dbReference type="AlphaFoldDB" id="B9D2I7"/>
<comment type="caution">
    <text evidence="1">The sequence shown here is derived from an EMBL/GenBank/DDBJ whole genome shotgun (WGS) entry which is preliminary data.</text>
</comment>
<evidence type="ECO:0000313" key="2">
    <source>
        <dbReference type="Proteomes" id="UP000003082"/>
    </source>
</evidence>
<organism evidence="1 2">
    <name type="scientific">Campylobacter rectus RM3267</name>
    <dbReference type="NCBI Taxonomy" id="553218"/>
    <lineage>
        <taxon>Bacteria</taxon>
        <taxon>Pseudomonadati</taxon>
        <taxon>Campylobacterota</taxon>
        <taxon>Epsilonproteobacteria</taxon>
        <taxon>Campylobacterales</taxon>
        <taxon>Campylobacteraceae</taxon>
        <taxon>Campylobacter</taxon>
    </lineage>
</organism>
<protein>
    <submittedName>
        <fullName evidence="1">Uncharacterized protein</fullName>
    </submittedName>
</protein>
<gene>
    <name evidence="1" type="ORF">CAMRE0001_0420</name>
</gene>
<keyword evidence="2" id="KW-1185">Reference proteome</keyword>
<dbReference type="STRING" id="553218.CAMRE0001_0420"/>
<dbReference type="Proteomes" id="UP000003082">
    <property type="component" value="Unassembled WGS sequence"/>
</dbReference>
<sequence>MLAWQCGKFMGAAIANSSARFRRLALKMQIGASKLICAV</sequence>
<dbReference type="EMBL" id="ACFU01000013">
    <property type="protein sequence ID" value="EEF13831.1"/>
    <property type="molecule type" value="Genomic_DNA"/>
</dbReference>
<proteinExistence type="predicted"/>
<evidence type="ECO:0000313" key="1">
    <source>
        <dbReference type="EMBL" id="EEF13831.1"/>
    </source>
</evidence>
<reference evidence="1 2" key="1">
    <citation type="submission" date="2008-08" db="EMBL/GenBank/DDBJ databases">
        <authorList>
            <person name="Madupu R."/>
            <person name="Durkin A.S."/>
            <person name="Torralba M."/>
            <person name="Methe B."/>
            <person name="Sutton G.G."/>
            <person name="Strausberg R.L."/>
            <person name="Nelson K.E."/>
        </authorList>
    </citation>
    <scope>NUCLEOTIDE SEQUENCE [LARGE SCALE GENOMIC DNA]</scope>
    <source>
        <strain evidence="1 2">RM3267</strain>
    </source>
</reference>
<name>B9D2I7_CAMRE</name>